<accession>A0ABV1GIG8</accession>
<dbReference type="Gene3D" id="3.40.50.720">
    <property type="entry name" value="NAD(P)-binding Rossmann-like Domain"/>
    <property type="match status" value="1"/>
</dbReference>
<comment type="caution">
    <text evidence="5">The sequence shown here is derived from an EMBL/GenBank/DDBJ whole genome shotgun (WGS) entry which is preliminary data.</text>
</comment>
<dbReference type="InterPro" id="IPR000683">
    <property type="entry name" value="Gfo/Idh/MocA-like_OxRdtase_N"/>
</dbReference>
<dbReference type="Proteomes" id="UP001477672">
    <property type="component" value="Unassembled WGS sequence"/>
</dbReference>
<feature type="domain" description="GFO/IDH/MocA-like oxidoreductase" evidence="4">
    <location>
        <begin position="186"/>
        <end position="295"/>
    </location>
</feature>
<dbReference type="InterPro" id="IPR055170">
    <property type="entry name" value="GFO_IDH_MocA-like_dom"/>
</dbReference>
<dbReference type="InterPro" id="IPR036291">
    <property type="entry name" value="NAD(P)-bd_dom_sf"/>
</dbReference>
<sequence length="389" mass="43252">MKHISVGLVGSGFSATLHGDAYQKVYGLDVKMEAVASVEDTIHDFAKKYNIPKIYSDYAEMLKDPDIDVVDICTPPHLHVPMIKQALAAGKHVICEKPLSGYFGEKGADNDHVGESDKRVMYEKVMEELNDLKKVVESSDKLFMYAENFVYAPSIQKTLEFLRAKKSKILYMKGEESHCGSHAHHAAYWKYNGGGSFIRQGCHPLSAVIYLKHQEAAIRGEEISIKSVTGDMGVTQNCLSEEEKRFILSRPVDVEDQANMVLTFSDGTKANIVAGDMILGGVRNLVEVYTNEGSYQPNIAPNNAMMAYHVSEQGLEDVYITEKVETKAGWQNVFVDEEIARGYVGELQDFMECVATGREPQSGFRLAYDTIQAVYAAYLSDGEGIRVEL</sequence>
<protein>
    <submittedName>
        <fullName evidence="5">Gfo/Idh/MocA family oxidoreductase</fullName>
    </submittedName>
</protein>
<dbReference type="PANTHER" id="PTHR42840:SF3">
    <property type="entry name" value="BINDING ROSSMANN FOLD OXIDOREDUCTASE, PUTATIVE (AFU_ORTHOLOGUE AFUA_2G10240)-RELATED"/>
    <property type="match status" value="1"/>
</dbReference>
<evidence type="ECO:0000313" key="6">
    <source>
        <dbReference type="Proteomes" id="UP001477672"/>
    </source>
</evidence>
<gene>
    <name evidence="5" type="ORF">WMO24_14595</name>
</gene>
<dbReference type="Pfam" id="PF22725">
    <property type="entry name" value="GFO_IDH_MocA_C3"/>
    <property type="match status" value="1"/>
</dbReference>
<keyword evidence="2" id="KW-0560">Oxidoreductase</keyword>
<dbReference type="RefSeq" id="WP_349217111.1">
    <property type="nucleotide sequence ID" value="NZ_JBBMFA010000111.1"/>
</dbReference>
<evidence type="ECO:0000256" key="1">
    <source>
        <dbReference type="ARBA" id="ARBA00010928"/>
    </source>
</evidence>
<evidence type="ECO:0000313" key="5">
    <source>
        <dbReference type="EMBL" id="MEQ2521646.1"/>
    </source>
</evidence>
<dbReference type="EMBL" id="JBBMFA010000111">
    <property type="protein sequence ID" value="MEQ2521646.1"/>
    <property type="molecule type" value="Genomic_DNA"/>
</dbReference>
<dbReference type="PANTHER" id="PTHR42840">
    <property type="entry name" value="NAD(P)-BINDING ROSSMANN-FOLD SUPERFAMILY PROTEIN-RELATED"/>
    <property type="match status" value="1"/>
</dbReference>
<dbReference type="SUPFAM" id="SSF55347">
    <property type="entry name" value="Glyceraldehyde-3-phosphate dehydrogenase-like, C-terminal domain"/>
    <property type="match status" value="1"/>
</dbReference>
<feature type="domain" description="Gfo/Idh/MocA-like oxidoreductase N-terminal" evidence="3">
    <location>
        <begin position="4"/>
        <end position="100"/>
    </location>
</feature>
<dbReference type="Pfam" id="PF01408">
    <property type="entry name" value="GFO_IDH_MocA"/>
    <property type="match status" value="1"/>
</dbReference>
<organism evidence="5 6">
    <name type="scientific">Ruthenibacterium intestinale</name>
    <dbReference type="NCBI Taxonomy" id="3133163"/>
    <lineage>
        <taxon>Bacteria</taxon>
        <taxon>Bacillati</taxon>
        <taxon>Bacillota</taxon>
        <taxon>Clostridia</taxon>
        <taxon>Eubacteriales</taxon>
        <taxon>Oscillospiraceae</taxon>
        <taxon>Ruthenibacterium</taxon>
    </lineage>
</organism>
<dbReference type="Gene3D" id="3.30.360.10">
    <property type="entry name" value="Dihydrodipicolinate Reductase, domain 2"/>
    <property type="match status" value="1"/>
</dbReference>
<reference evidence="5 6" key="1">
    <citation type="submission" date="2024-03" db="EMBL/GenBank/DDBJ databases">
        <title>Human intestinal bacterial collection.</title>
        <authorList>
            <person name="Pauvert C."/>
            <person name="Hitch T.C.A."/>
            <person name="Clavel T."/>
        </authorList>
    </citation>
    <scope>NUCLEOTIDE SEQUENCE [LARGE SCALE GENOMIC DNA]</scope>
    <source>
        <strain evidence="5 6">CLA-JM-H11</strain>
    </source>
</reference>
<name>A0ABV1GIG8_9FIRM</name>
<comment type="similarity">
    <text evidence="1">Belongs to the Gfo/Idh/MocA family.</text>
</comment>
<dbReference type="SUPFAM" id="SSF51735">
    <property type="entry name" value="NAD(P)-binding Rossmann-fold domains"/>
    <property type="match status" value="1"/>
</dbReference>
<proteinExistence type="inferred from homology"/>
<keyword evidence="6" id="KW-1185">Reference proteome</keyword>
<evidence type="ECO:0000256" key="2">
    <source>
        <dbReference type="ARBA" id="ARBA00023002"/>
    </source>
</evidence>
<evidence type="ECO:0000259" key="4">
    <source>
        <dbReference type="Pfam" id="PF22725"/>
    </source>
</evidence>
<evidence type="ECO:0000259" key="3">
    <source>
        <dbReference type="Pfam" id="PF01408"/>
    </source>
</evidence>